<proteinExistence type="predicted"/>
<evidence type="ECO:0000256" key="1">
    <source>
        <dbReference type="SAM" id="MobiDB-lite"/>
    </source>
</evidence>
<dbReference type="AlphaFoldDB" id="A0ABD0MP95"/>
<dbReference type="EMBL" id="JAMKFB020000274">
    <property type="protein sequence ID" value="KAL0150761.1"/>
    <property type="molecule type" value="Genomic_DNA"/>
</dbReference>
<feature type="region of interest" description="Disordered" evidence="1">
    <location>
        <begin position="108"/>
        <end position="138"/>
    </location>
</feature>
<protein>
    <submittedName>
        <fullName evidence="2">Uncharacterized protein</fullName>
    </submittedName>
</protein>
<dbReference type="Proteomes" id="UP001529510">
    <property type="component" value="Unassembled WGS sequence"/>
</dbReference>
<evidence type="ECO:0000313" key="3">
    <source>
        <dbReference type="Proteomes" id="UP001529510"/>
    </source>
</evidence>
<feature type="compositionally biased region" description="Low complexity" evidence="1">
    <location>
        <begin position="114"/>
        <end position="126"/>
    </location>
</feature>
<keyword evidence="3" id="KW-1185">Reference proteome</keyword>
<gene>
    <name evidence="2" type="ORF">M9458_053919</name>
</gene>
<evidence type="ECO:0000313" key="2">
    <source>
        <dbReference type="EMBL" id="KAL0150761.1"/>
    </source>
</evidence>
<comment type="caution">
    <text evidence="2">The sequence shown here is derived from an EMBL/GenBank/DDBJ whole genome shotgun (WGS) entry which is preliminary data.</text>
</comment>
<reference evidence="2 3" key="1">
    <citation type="submission" date="2024-05" db="EMBL/GenBank/DDBJ databases">
        <title>Genome sequencing and assembly of Indian major carp, Cirrhinus mrigala (Hamilton, 1822).</title>
        <authorList>
            <person name="Mohindra V."/>
            <person name="Chowdhury L.M."/>
            <person name="Lal K."/>
            <person name="Jena J.K."/>
        </authorList>
    </citation>
    <scope>NUCLEOTIDE SEQUENCE [LARGE SCALE GENOMIC DNA]</scope>
    <source>
        <strain evidence="2">CM1030</strain>
        <tissue evidence="2">Blood</tissue>
    </source>
</reference>
<sequence length="177" mass="19235">MKGLQFPFEELELRPLEVAIGERLLRDPCLKLYTKTTRYWLATANDVTAGATRRCWRVIPARPHSTKGRRSSTTFSSSSSATVLFEACNSTAVSFFLFMMASTSKAFKRKEGQPSAPRGSGPAAAGARRKLSSWGSQMDLDDKLDKGLSLSCSSVGDESELLEDDDVISLTSSDPAG</sequence>
<name>A0ABD0MP95_CIRMR</name>
<organism evidence="2 3">
    <name type="scientific">Cirrhinus mrigala</name>
    <name type="common">Mrigala</name>
    <dbReference type="NCBI Taxonomy" id="683832"/>
    <lineage>
        <taxon>Eukaryota</taxon>
        <taxon>Metazoa</taxon>
        <taxon>Chordata</taxon>
        <taxon>Craniata</taxon>
        <taxon>Vertebrata</taxon>
        <taxon>Euteleostomi</taxon>
        <taxon>Actinopterygii</taxon>
        <taxon>Neopterygii</taxon>
        <taxon>Teleostei</taxon>
        <taxon>Ostariophysi</taxon>
        <taxon>Cypriniformes</taxon>
        <taxon>Cyprinidae</taxon>
        <taxon>Labeoninae</taxon>
        <taxon>Labeonini</taxon>
        <taxon>Cirrhinus</taxon>
    </lineage>
</organism>
<feature type="non-terminal residue" evidence="2">
    <location>
        <position position="177"/>
    </location>
</feature>
<accession>A0ABD0MP95</accession>